<proteinExistence type="predicted"/>
<dbReference type="AlphaFoldDB" id="A0AAQ4D9F2"/>
<evidence type="ECO:0000256" key="1">
    <source>
        <dbReference type="ARBA" id="ARBA00022884"/>
    </source>
</evidence>
<feature type="region of interest" description="Disordered" evidence="3">
    <location>
        <begin position="87"/>
        <end position="199"/>
    </location>
</feature>
<dbReference type="SMART" id="SM00552">
    <property type="entry name" value="ADEAMc"/>
    <property type="match status" value="1"/>
</dbReference>
<evidence type="ECO:0000256" key="2">
    <source>
        <dbReference type="PROSITE-ProRule" id="PRU00266"/>
    </source>
</evidence>
<dbReference type="GO" id="GO:0005737">
    <property type="term" value="C:cytoplasm"/>
    <property type="evidence" value="ECO:0007669"/>
    <property type="project" value="TreeGrafter"/>
</dbReference>
<dbReference type="InterPro" id="IPR036390">
    <property type="entry name" value="WH_DNA-bd_sf"/>
</dbReference>
<evidence type="ECO:0000259" key="6">
    <source>
        <dbReference type="PROSITE" id="PS50141"/>
    </source>
</evidence>
<feature type="region of interest" description="Disordered" evidence="3">
    <location>
        <begin position="335"/>
        <end position="382"/>
    </location>
</feature>
<sequence>MVDVWDVRTQLLNYFHSHPGENVRTVDLCRVIKQPKKTINSVLYRLQRDGVLQKVVESPPTWREAGSAGSRIEQQYSIGYPNDGAAADGWHKLRGHPDENSTGKPLAIADGRSPPPPFPTGATDASDALANEEEQQGPVRLPESSPPPNLPPNLVVTRGGGRFAAPSLAPPPQLGGGPLPPQQQSPQQPQPPLGSALVAPVPNNSLVPVANSLLPVAPNSVAATTAANAAALAVPQPAAPPAAAASNNILQTDLTALVISHLRTIGTPVYTKDMVKALGLKHKREVNPILYRLQDRGVLTKVWDTPPAWTLVPGSYGDLERNNLFAAAAAAAAASKQAPPRDAAAPPDFGGADDENAAGPNGVGPRGGPKGPPKPARQPLPPHELLRLSNTFAQMMMQQQAAAAAAGMAAAANGGVVPQAPPSSVAAAAANLKITQSVVSQSLEVSYAQQQQQQQQTNNGGDVSGGASNGTVREEASAPAPAPPSNPPGPQSISKFPSYASLTKNPVSAFHEFGQMQHVEAKIDIVATDGPPHNPRFKAVAFLDKKPVAEAWDKTKKEAKHQAAELAFRKLVASGALASDVPSPETDILSSQDESIPMFDIIAALSHREFSQKVLEVPEYVGGRKVLAALVMKTGPTDRGTVVCFGTGSRCITGEQLSQDGTVVNDSHAEVITRRSFLRFLYQQLKSYGPGKEHPILEPTEDGQRIRIKPDVTFHLYISTAPCGDGALFAHTTKPDDKNKTQDQNSEQHHPLFTKSCQGLLRTKLEAGEGTVPVDLTTDYQTWDAILQGERLRTMSCSDKIARWNVLGLQGALLSHFLQPVYLSSITLGNLYHHGHLSRAVCCRLEGEPGLDTLLPTRYALHHPTLGCVSGHNPPRDTEKTKPYSINWCVGDERPEVTNSGTGMRQDRSGTNLESRVSKASLFALFKDACELLGREDLLLKTYGETKESALSYQGAKKVLFERFLKLDRGRWVRKPPEEEMFH</sequence>
<feature type="region of interest" description="Disordered" evidence="3">
    <location>
        <begin position="450"/>
        <end position="498"/>
    </location>
</feature>
<dbReference type="Pfam" id="PF02295">
    <property type="entry name" value="z-alpha"/>
    <property type="match status" value="2"/>
</dbReference>
<feature type="compositionally biased region" description="Basic and acidic residues" evidence="3">
    <location>
        <begin position="89"/>
        <end position="101"/>
    </location>
</feature>
<dbReference type="PROSITE" id="PS50141">
    <property type="entry name" value="A_DEAMIN_EDITASE"/>
    <property type="match status" value="1"/>
</dbReference>
<dbReference type="SUPFAM" id="SSF54768">
    <property type="entry name" value="dsRNA-binding domain-like"/>
    <property type="match status" value="1"/>
</dbReference>
<feature type="domain" description="A to I editase" evidence="6">
    <location>
        <begin position="644"/>
        <end position="982"/>
    </location>
</feature>
<name>A0AAQ4D9F2_AMBAM</name>
<dbReference type="Pfam" id="PF02137">
    <property type="entry name" value="A_deamin"/>
    <property type="match status" value="1"/>
</dbReference>
<feature type="compositionally biased region" description="Pro residues" evidence="3">
    <location>
        <begin position="370"/>
        <end position="382"/>
    </location>
</feature>
<dbReference type="PANTHER" id="PTHR10910:SF107">
    <property type="entry name" value="DOUBLE-STRANDED RNA-SPECIFIC ADENOSINE DEAMINASE"/>
    <property type="match status" value="1"/>
</dbReference>
<evidence type="ECO:0000259" key="5">
    <source>
        <dbReference type="PROSITE" id="PS50139"/>
    </source>
</evidence>
<dbReference type="GO" id="GO:0006396">
    <property type="term" value="P:RNA processing"/>
    <property type="evidence" value="ECO:0007669"/>
    <property type="project" value="InterPro"/>
</dbReference>
<keyword evidence="1 2" id="KW-0694">RNA-binding</keyword>
<dbReference type="InterPro" id="IPR036388">
    <property type="entry name" value="WH-like_DNA-bd_sf"/>
</dbReference>
<dbReference type="SUPFAM" id="SSF46785">
    <property type="entry name" value="Winged helix' DNA-binding domain"/>
    <property type="match status" value="2"/>
</dbReference>
<dbReference type="GO" id="GO:0006382">
    <property type="term" value="P:adenosine to inosine editing"/>
    <property type="evidence" value="ECO:0007669"/>
    <property type="project" value="TreeGrafter"/>
</dbReference>
<dbReference type="GO" id="GO:0003726">
    <property type="term" value="F:double-stranded RNA adenosine deaminase activity"/>
    <property type="evidence" value="ECO:0007669"/>
    <property type="project" value="InterPro"/>
</dbReference>
<dbReference type="Gene3D" id="3.30.160.20">
    <property type="match status" value="1"/>
</dbReference>
<dbReference type="Pfam" id="PF00035">
    <property type="entry name" value="dsrm"/>
    <property type="match status" value="1"/>
</dbReference>
<keyword evidence="8" id="KW-1185">Reference proteome</keyword>
<dbReference type="GO" id="GO:0005730">
    <property type="term" value="C:nucleolus"/>
    <property type="evidence" value="ECO:0007669"/>
    <property type="project" value="TreeGrafter"/>
</dbReference>
<dbReference type="GO" id="GO:0008251">
    <property type="term" value="F:tRNA-specific adenosine deaminase activity"/>
    <property type="evidence" value="ECO:0007669"/>
    <property type="project" value="TreeGrafter"/>
</dbReference>
<dbReference type="SMART" id="SM00358">
    <property type="entry name" value="DSRM"/>
    <property type="match status" value="1"/>
</dbReference>
<evidence type="ECO:0000313" key="8">
    <source>
        <dbReference type="Proteomes" id="UP001321473"/>
    </source>
</evidence>
<protein>
    <submittedName>
        <fullName evidence="7">Uncharacterized protein</fullName>
    </submittedName>
</protein>
<evidence type="ECO:0000256" key="3">
    <source>
        <dbReference type="SAM" id="MobiDB-lite"/>
    </source>
</evidence>
<dbReference type="InterPro" id="IPR002466">
    <property type="entry name" value="A_deamin"/>
</dbReference>
<feature type="domain" description="DRBM" evidence="4">
    <location>
        <begin position="505"/>
        <end position="573"/>
    </location>
</feature>
<reference evidence="7 8" key="1">
    <citation type="journal article" date="2023" name="Arcadia Sci">
        <title>De novo assembly of a long-read Amblyomma americanum tick genome.</title>
        <authorList>
            <person name="Chou S."/>
            <person name="Poskanzer K.E."/>
            <person name="Rollins M."/>
            <person name="Thuy-Boun P.S."/>
        </authorList>
    </citation>
    <scope>NUCLEOTIDE SEQUENCE [LARGE SCALE GENOMIC DNA]</scope>
    <source>
        <strain evidence="7">F_SG_1</strain>
        <tissue evidence="7">Salivary glands</tissue>
    </source>
</reference>
<dbReference type="PROSITE" id="PS50137">
    <property type="entry name" value="DS_RBD"/>
    <property type="match status" value="1"/>
</dbReference>
<dbReference type="GO" id="GO:0003725">
    <property type="term" value="F:double-stranded RNA binding"/>
    <property type="evidence" value="ECO:0007669"/>
    <property type="project" value="TreeGrafter"/>
</dbReference>
<gene>
    <name evidence="7" type="ORF">V5799_003275</name>
</gene>
<feature type="domain" description="Z-binding" evidence="5">
    <location>
        <begin position="248"/>
        <end position="313"/>
    </location>
</feature>
<dbReference type="InterPro" id="IPR042371">
    <property type="entry name" value="Z_dom"/>
</dbReference>
<dbReference type="EMBL" id="JARKHS020033417">
    <property type="protein sequence ID" value="KAK8759092.1"/>
    <property type="molecule type" value="Genomic_DNA"/>
</dbReference>
<feature type="compositionally biased region" description="Pro residues" evidence="3">
    <location>
        <begin position="168"/>
        <end position="192"/>
    </location>
</feature>
<feature type="domain" description="Z-binding" evidence="5">
    <location>
        <begin position="1"/>
        <end position="66"/>
    </location>
</feature>
<dbReference type="PROSITE" id="PS50139">
    <property type="entry name" value="Z_BINDING"/>
    <property type="match status" value="2"/>
</dbReference>
<dbReference type="CDD" id="cd19902">
    <property type="entry name" value="DSRM_DRADA"/>
    <property type="match status" value="1"/>
</dbReference>
<evidence type="ECO:0000313" key="7">
    <source>
        <dbReference type="EMBL" id="KAK8759092.1"/>
    </source>
</evidence>
<dbReference type="InterPro" id="IPR014720">
    <property type="entry name" value="dsRBD_dom"/>
</dbReference>
<feature type="compositionally biased region" description="Pro residues" evidence="3">
    <location>
        <begin position="480"/>
        <end position="490"/>
    </location>
</feature>
<dbReference type="Gene3D" id="1.10.10.10">
    <property type="entry name" value="Winged helix-like DNA-binding domain superfamily/Winged helix DNA-binding domain"/>
    <property type="match status" value="2"/>
</dbReference>
<organism evidence="7 8">
    <name type="scientific">Amblyomma americanum</name>
    <name type="common">Lone star tick</name>
    <dbReference type="NCBI Taxonomy" id="6943"/>
    <lineage>
        <taxon>Eukaryota</taxon>
        <taxon>Metazoa</taxon>
        <taxon>Ecdysozoa</taxon>
        <taxon>Arthropoda</taxon>
        <taxon>Chelicerata</taxon>
        <taxon>Arachnida</taxon>
        <taxon>Acari</taxon>
        <taxon>Parasitiformes</taxon>
        <taxon>Ixodida</taxon>
        <taxon>Ixodoidea</taxon>
        <taxon>Ixodidae</taxon>
        <taxon>Amblyomminae</taxon>
        <taxon>Amblyomma</taxon>
    </lineage>
</organism>
<feature type="compositionally biased region" description="Low complexity" evidence="3">
    <location>
        <begin position="335"/>
        <end position="350"/>
    </location>
</feature>
<dbReference type="SMART" id="SM00550">
    <property type="entry name" value="Zalpha"/>
    <property type="match status" value="2"/>
</dbReference>
<accession>A0AAQ4D9F2</accession>
<dbReference type="PANTHER" id="PTHR10910">
    <property type="entry name" value="EUKARYOTE SPECIFIC DSRNA BINDING PROTEIN"/>
    <property type="match status" value="1"/>
</dbReference>
<dbReference type="Proteomes" id="UP001321473">
    <property type="component" value="Unassembled WGS sequence"/>
</dbReference>
<comment type="caution">
    <text evidence="7">The sequence shown here is derived from an EMBL/GenBank/DDBJ whole genome shotgun (WGS) entry which is preliminary data.</text>
</comment>
<evidence type="ECO:0000259" key="4">
    <source>
        <dbReference type="PROSITE" id="PS50137"/>
    </source>
</evidence>